<evidence type="ECO:0000313" key="4">
    <source>
        <dbReference type="Proteomes" id="UP001228376"/>
    </source>
</evidence>
<dbReference type="PROSITE" id="PS51257">
    <property type="entry name" value="PROKAR_LIPOPROTEIN"/>
    <property type="match status" value="1"/>
</dbReference>
<feature type="domain" description="YtkA-like" evidence="2">
    <location>
        <begin position="33"/>
        <end position="116"/>
    </location>
</feature>
<name>A0ABU5CF25_9BACI</name>
<feature type="domain" description="YtkA-like" evidence="2">
    <location>
        <begin position="151"/>
        <end position="230"/>
    </location>
</feature>
<evidence type="ECO:0000256" key="1">
    <source>
        <dbReference type="SAM" id="SignalP"/>
    </source>
</evidence>
<accession>A0ABU5CF25</accession>
<comment type="caution">
    <text evidence="3">The sequence shown here is derived from an EMBL/GenBank/DDBJ whole genome shotgun (WGS) entry which is preliminary data.</text>
</comment>
<evidence type="ECO:0000313" key="3">
    <source>
        <dbReference type="EMBL" id="MDY0404929.1"/>
    </source>
</evidence>
<sequence>MAKKLGIVAVILVFGLLAACGNSEKNNDDATDEIKELHADLHVPEHTGKGEKVTFKTDVTYGDEKVKAADEVKYQIWVDGDKDSTSEMIDAKNNKDGSYSIEKTFDKDAVYSVQVHVTAKDQHTMPLKQIAIGNAKAENAKGGHESHEHEHVKGFSMHFKQPEKWTAGEKSTMKVHVQLNDKPLKDANVRFEIWKNESDKHEFIDAVQKDNVYTADHTFDSKGKYQIKIHVENDKLHEHEVHEIEVE</sequence>
<evidence type="ECO:0000259" key="2">
    <source>
        <dbReference type="Pfam" id="PF13115"/>
    </source>
</evidence>
<dbReference type="RefSeq" id="WP_306068146.1">
    <property type="nucleotide sequence ID" value="NZ_JAROCA020000001.1"/>
</dbReference>
<protein>
    <submittedName>
        <fullName evidence="3">FixH family protein</fullName>
    </submittedName>
</protein>
<dbReference type="InterPro" id="IPR032693">
    <property type="entry name" value="YtkA-like_dom"/>
</dbReference>
<reference evidence="3 4" key="1">
    <citation type="submission" date="2023-10" db="EMBL/GenBank/DDBJ databases">
        <title>179-bfca-hs.</title>
        <authorList>
            <person name="Miliotis G."/>
            <person name="Sengupta P."/>
            <person name="Hameed A."/>
            <person name="Chuvochina M."/>
            <person name="Mcdonagh F."/>
            <person name="Simpson A.C."/>
            <person name="Singh N.K."/>
            <person name="Rekha P.D."/>
            <person name="Raman K."/>
            <person name="Hugenholtz P."/>
            <person name="Venkateswaran K."/>
        </authorList>
    </citation>
    <scope>NUCLEOTIDE SEQUENCE [LARGE SCALE GENOMIC DNA]</scope>
    <source>
        <strain evidence="3 4">179-BFC-A-HS</strain>
    </source>
</reference>
<dbReference type="Pfam" id="PF13115">
    <property type="entry name" value="YtkA"/>
    <property type="match status" value="2"/>
</dbReference>
<gene>
    <name evidence="3" type="ORF">P5G51_005525</name>
</gene>
<keyword evidence="4" id="KW-1185">Reference proteome</keyword>
<dbReference type="Gene3D" id="2.60.40.60">
    <property type="entry name" value="Cadherins"/>
    <property type="match status" value="1"/>
</dbReference>
<dbReference type="EMBL" id="JAROCA020000001">
    <property type="protein sequence ID" value="MDY0404929.1"/>
    <property type="molecule type" value="Genomic_DNA"/>
</dbReference>
<proteinExistence type="predicted"/>
<keyword evidence="1" id="KW-0732">Signal</keyword>
<dbReference type="Proteomes" id="UP001228376">
    <property type="component" value="Unassembled WGS sequence"/>
</dbReference>
<organism evidence="3 4">
    <name type="scientific">Tigheibacillus jepli</name>
    <dbReference type="NCBI Taxonomy" id="3035914"/>
    <lineage>
        <taxon>Bacteria</taxon>
        <taxon>Bacillati</taxon>
        <taxon>Bacillota</taxon>
        <taxon>Bacilli</taxon>
        <taxon>Bacillales</taxon>
        <taxon>Bacillaceae</taxon>
        <taxon>Tigheibacillus</taxon>
    </lineage>
</organism>
<feature type="signal peptide" evidence="1">
    <location>
        <begin position="1"/>
        <end position="19"/>
    </location>
</feature>
<feature type="chain" id="PRO_5045413723" evidence="1">
    <location>
        <begin position="20"/>
        <end position="247"/>
    </location>
</feature>